<organism evidence="1 2">
    <name type="scientific">Macroventuria anomochaeta</name>
    <dbReference type="NCBI Taxonomy" id="301207"/>
    <lineage>
        <taxon>Eukaryota</taxon>
        <taxon>Fungi</taxon>
        <taxon>Dikarya</taxon>
        <taxon>Ascomycota</taxon>
        <taxon>Pezizomycotina</taxon>
        <taxon>Dothideomycetes</taxon>
        <taxon>Pleosporomycetidae</taxon>
        <taxon>Pleosporales</taxon>
        <taxon>Pleosporineae</taxon>
        <taxon>Didymellaceae</taxon>
        <taxon>Macroventuria</taxon>
    </lineage>
</organism>
<sequence length="644" mass="73620">MHSIRSRPICRAHNTFSPSIALWQHFVAPNQHFPQRQLKSSFTTEVTQSRDDENVNSNGEDLAAQLKAASERTAVFKKVRTEKGNYSLNWKLYPKYRDNGEQKERTSLGKPRGRRQQDAERLLIKAYNAYDAAQDYEGVVVQPIQTGVPVRESNFPWVPRNRESIKSAEERLELEIQAFHKYIRPNHAESIARKHVIEQVRQHVREILPGYVLEVFGSERTGIAFAGSDIDLRLVPQNVMSDTARSKLPPSPEERSRRRGDLRRLHQILMMKHKTDYLLPKIRWARYPLISLQDRASGLDIQVVLSNDTSVSREFMQRYMEEYTYLPQLYSVIKAILDVRGLSDVFRGGIGSYSLFMMIVASLKHRPHPRNDASGALLYFLRFWGTFKAEEHGISVEPAELFAKSEQVVMHDKVMEHIEEGKTAPLPPWMLTLRDPADETNDLGRKAIAWKHVQKTYRNLAERLRIDMAQNTRPSLLAWYVGPIYTLQQAHRKKLTEYGRSLATAGRKYPPVFYTSAQLVKTKALEADARAIDRKTPDLNELASIAREVRDGKTEAVDEDAGTMATPESPDFDELASIAQAIREGEAANKQSAREAEASDVAKEDQVNPWMKDIVGEYSHKETGEAFSNLLGLDKKRDANKREE</sequence>
<accession>A0ACB6SBB4</accession>
<protein>
    <submittedName>
        <fullName evidence="1">Uncharacterized protein</fullName>
    </submittedName>
</protein>
<reference evidence="1" key="1">
    <citation type="journal article" date="2020" name="Stud. Mycol.">
        <title>101 Dothideomycetes genomes: a test case for predicting lifestyles and emergence of pathogens.</title>
        <authorList>
            <person name="Haridas S."/>
            <person name="Albert R."/>
            <person name="Binder M."/>
            <person name="Bloem J."/>
            <person name="Labutti K."/>
            <person name="Salamov A."/>
            <person name="Andreopoulos B."/>
            <person name="Baker S."/>
            <person name="Barry K."/>
            <person name="Bills G."/>
            <person name="Bluhm B."/>
            <person name="Cannon C."/>
            <person name="Castanera R."/>
            <person name="Culley D."/>
            <person name="Daum C."/>
            <person name="Ezra D."/>
            <person name="Gonzalez J."/>
            <person name="Henrissat B."/>
            <person name="Kuo A."/>
            <person name="Liang C."/>
            <person name="Lipzen A."/>
            <person name="Lutzoni F."/>
            <person name="Magnuson J."/>
            <person name="Mondo S."/>
            <person name="Nolan M."/>
            <person name="Ohm R."/>
            <person name="Pangilinan J."/>
            <person name="Park H.-J."/>
            <person name="Ramirez L."/>
            <person name="Alfaro M."/>
            <person name="Sun H."/>
            <person name="Tritt A."/>
            <person name="Yoshinaga Y."/>
            <person name="Zwiers L.-H."/>
            <person name="Turgeon B."/>
            <person name="Goodwin S."/>
            <person name="Spatafora J."/>
            <person name="Crous P."/>
            <person name="Grigoriev I."/>
        </authorList>
    </citation>
    <scope>NUCLEOTIDE SEQUENCE</scope>
    <source>
        <strain evidence="1">CBS 525.71</strain>
    </source>
</reference>
<comment type="caution">
    <text evidence="1">The sequence shown here is derived from an EMBL/GenBank/DDBJ whole genome shotgun (WGS) entry which is preliminary data.</text>
</comment>
<name>A0ACB6SBB4_9PLEO</name>
<proteinExistence type="predicted"/>
<evidence type="ECO:0000313" key="2">
    <source>
        <dbReference type="Proteomes" id="UP000799754"/>
    </source>
</evidence>
<gene>
    <name evidence="1" type="ORF">BU25DRAFT_407073</name>
</gene>
<keyword evidence="2" id="KW-1185">Reference proteome</keyword>
<dbReference type="Proteomes" id="UP000799754">
    <property type="component" value="Unassembled WGS sequence"/>
</dbReference>
<evidence type="ECO:0000313" key="1">
    <source>
        <dbReference type="EMBL" id="KAF2631421.1"/>
    </source>
</evidence>
<dbReference type="EMBL" id="MU006704">
    <property type="protein sequence ID" value="KAF2631421.1"/>
    <property type="molecule type" value="Genomic_DNA"/>
</dbReference>